<dbReference type="eggNOG" id="COG2972">
    <property type="taxonomic scope" value="Bacteria"/>
</dbReference>
<evidence type="ECO:0000313" key="4">
    <source>
        <dbReference type="Proteomes" id="UP000014975"/>
    </source>
</evidence>
<dbReference type="Gene3D" id="6.10.340.10">
    <property type="match status" value="1"/>
</dbReference>
<dbReference type="CDD" id="cd18773">
    <property type="entry name" value="PDC1_HK_sensor"/>
    <property type="match status" value="1"/>
</dbReference>
<dbReference type="SMART" id="SM00304">
    <property type="entry name" value="HAMP"/>
    <property type="match status" value="1"/>
</dbReference>
<protein>
    <submittedName>
        <fullName evidence="3">Serine phosphatase</fullName>
    </submittedName>
</protein>
<sequence length="736" mass="79708">MRIKTKLFIVLLGVTLVPMAAMRYTGQEAMTELGHDLSRTISLTLLDNAENELRRLVEDHARVLKRERQLVETILRVRVAEIEELLGSPDKVLTPLICPLPREGAPDAWSMAPPDSLQAAQAEELFCEAWPDECAELTPDFSAPGVFPGRSVLPGGESASLPLNRLPPLFTSLAAAYPGLFLWQLITPVDGPTLAYPFATLPGEQPRFGPFILSAEACAQGVPVWSLPAPDPVTGRLVFFVSLAYRDPTTGKPAGVASLVLPVHAVLHENQHVRSLSDDVVSMLVQPDDDPFSVRVVARERTNQQEVAGVGEQPGHGPGMRMGMRRPQWTTAAAPERLRPEDSDEFLYFSRALASGSSSVLTMRHEGRESFWAFSPINRERNISLLLIVPKTDLTRQADTARDDVERRIERQVRLTGIGLTVLFALVVLTSYVLSRSFTRNIAILSMAARRLAAGDFSVRAAIRGRDEIAELGRTIDQTIPALEERLKLKKAVDLAQEIQHNLLPGAPPKLPGLDLAGTAIYCDETGGDFYDFVRFPEALPVIGVAVGDVSGHGVPAALLMASARAALRAHLTYPGKAGEAVSAVNRLVARDTAATGHFLTLFYLELDTESGVATWIRAGHDPALLYDPANGRFEELNGGGPAIGLDAEASYTPGTRRLESGQVLCIGTDGIWETRGPGGEMYGKERLRAVLARNGHASAEEVVAAVLDDLAAFRGDQPQEDDVTLAVLVRTAGRS</sequence>
<keyword evidence="1" id="KW-0378">Hydrolase</keyword>
<dbReference type="GO" id="GO:0016020">
    <property type="term" value="C:membrane"/>
    <property type="evidence" value="ECO:0007669"/>
    <property type="project" value="InterPro"/>
</dbReference>
<dbReference type="GO" id="GO:0007165">
    <property type="term" value="P:signal transduction"/>
    <property type="evidence" value="ECO:0007669"/>
    <property type="project" value="InterPro"/>
</dbReference>
<organism evidence="3 4">
    <name type="scientific">Alkalidesulfovibrio alkalitolerans DSM 16529</name>
    <dbReference type="NCBI Taxonomy" id="1121439"/>
    <lineage>
        <taxon>Bacteria</taxon>
        <taxon>Pseudomonadati</taxon>
        <taxon>Thermodesulfobacteriota</taxon>
        <taxon>Desulfovibrionia</taxon>
        <taxon>Desulfovibrionales</taxon>
        <taxon>Desulfovibrionaceae</taxon>
        <taxon>Alkalidesulfovibrio</taxon>
    </lineage>
</organism>
<dbReference type="PATRIC" id="fig|1121439.3.peg.837"/>
<accession>S7TER0</accession>
<dbReference type="InterPro" id="IPR001932">
    <property type="entry name" value="PPM-type_phosphatase-like_dom"/>
</dbReference>
<reference evidence="3 4" key="1">
    <citation type="journal article" date="2013" name="Genome Announc.">
        <title>Draft genome sequences for three mercury-methylating, sulfate-reducing bacteria.</title>
        <authorList>
            <person name="Brown S.D."/>
            <person name="Hurt R.A.Jr."/>
            <person name="Gilmour C.C."/>
            <person name="Elias D.A."/>
        </authorList>
    </citation>
    <scope>NUCLEOTIDE SEQUENCE [LARGE SCALE GENOMIC DNA]</scope>
    <source>
        <strain evidence="3 4">DSM 16529</strain>
    </source>
</reference>
<dbReference type="eggNOG" id="COG2208">
    <property type="taxonomic scope" value="Bacteria"/>
</dbReference>
<dbReference type="STRING" id="1121439.dsat_2443"/>
<dbReference type="SUPFAM" id="SSF158472">
    <property type="entry name" value="HAMP domain-like"/>
    <property type="match status" value="1"/>
</dbReference>
<dbReference type="OrthoDB" id="343514at2"/>
<dbReference type="SUPFAM" id="SSF81606">
    <property type="entry name" value="PP2C-like"/>
    <property type="match status" value="1"/>
</dbReference>
<evidence type="ECO:0000259" key="2">
    <source>
        <dbReference type="PROSITE" id="PS50885"/>
    </source>
</evidence>
<dbReference type="InterPro" id="IPR003660">
    <property type="entry name" value="HAMP_dom"/>
</dbReference>
<dbReference type="PROSITE" id="PS50885">
    <property type="entry name" value="HAMP"/>
    <property type="match status" value="1"/>
</dbReference>
<dbReference type="SMART" id="SM00331">
    <property type="entry name" value="PP2C_SIG"/>
    <property type="match status" value="1"/>
</dbReference>
<keyword evidence="4" id="KW-1185">Reference proteome</keyword>
<feature type="domain" description="HAMP" evidence="2">
    <location>
        <begin position="436"/>
        <end position="488"/>
    </location>
</feature>
<dbReference type="Gene3D" id="3.60.40.10">
    <property type="entry name" value="PPM-type phosphatase domain"/>
    <property type="match status" value="1"/>
</dbReference>
<dbReference type="AlphaFoldDB" id="S7TER0"/>
<dbReference type="Proteomes" id="UP000014975">
    <property type="component" value="Unassembled WGS sequence"/>
</dbReference>
<evidence type="ECO:0000313" key="3">
    <source>
        <dbReference type="EMBL" id="EPR35080.1"/>
    </source>
</evidence>
<dbReference type="RefSeq" id="WP_020886329.1">
    <property type="nucleotide sequence ID" value="NZ_ATHI01000005.1"/>
</dbReference>
<evidence type="ECO:0000256" key="1">
    <source>
        <dbReference type="ARBA" id="ARBA00022801"/>
    </source>
</evidence>
<dbReference type="PANTHER" id="PTHR43156:SF2">
    <property type="entry name" value="STAGE II SPORULATION PROTEIN E"/>
    <property type="match status" value="1"/>
</dbReference>
<dbReference type="Pfam" id="PF00672">
    <property type="entry name" value="HAMP"/>
    <property type="match status" value="1"/>
</dbReference>
<dbReference type="InterPro" id="IPR036457">
    <property type="entry name" value="PPM-type-like_dom_sf"/>
</dbReference>
<name>S7TER0_9BACT</name>
<dbReference type="EMBL" id="ATHI01000005">
    <property type="protein sequence ID" value="EPR35080.1"/>
    <property type="molecule type" value="Genomic_DNA"/>
</dbReference>
<dbReference type="CDD" id="cd06225">
    <property type="entry name" value="HAMP"/>
    <property type="match status" value="1"/>
</dbReference>
<dbReference type="GO" id="GO:0016791">
    <property type="term" value="F:phosphatase activity"/>
    <property type="evidence" value="ECO:0007669"/>
    <property type="project" value="TreeGrafter"/>
</dbReference>
<comment type="caution">
    <text evidence="3">The sequence shown here is derived from an EMBL/GenBank/DDBJ whole genome shotgun (WGS) entry which is preliminary data.</text>
</comment>
<dbReference type="InterPro" id="IPR052016">
    <property type="entry name" value="Bact_Sigma-Reg"/>
</dbReference>
<gene>
    <name evidence="3" type="ORF">dsat_2443</name>
</gene>
<dbReference type="PANTHER" id="PTHR43156">
    <property type="entry name" value="STAGE II SPORULATION PROTEIN E-RELATED"/>
    <property type="match status" value="1"/>
</dbReference>
<dbReference type="Pfam" id="PF07228">
    <property type="entry name" value="SpoIIE"/>
    <property type="match status" value="1"/>
</dbReference>
<proteinExistence type="predicted"/>